<comment type="similarity">
    <text evidence="2">Belongs to the UPF0437 family.</text>
</comment>
<dbReference type="Gene3D" id="1.10.287.660">
    <property type="entry name" value="Helix hairpin bin"/>
    <property type="match status" value="1"/>
</dbReference>
<organism evidence="3 4">
    <name type="scientific">Vibrio xiamenensis</name>
    <dbReference type="NCBI Taxonomy" id="861298"/>
    <lineage>
        <taxon>Bacteria</taxon>
        <taxon>Pseudomonadati</taxon>
        <taxon>Pseudomonadota</taxon>
        <taxon>Gammaproteobacteria</taxon>
        <taxon>Vibrionales</taxon>
        <taxon>Vibrionaceae</taxon>
        <taxon>Vibrio</taxon>
    </lineage>
</organism>
<dbReference type="EMBL" id="FNDD01000066">
    <property type="protein sequence ID" value="SDI10812.1"/>
    <property type="molecule type" value="Genomic_DNA"/>
</dbReference>
<proteinExistence type="inferred from homology"/>
<reference evidence="3 4" key="1">
    <citation type="submission" date="2016-10" db="EMBL/GenBank/DDBJ databases">
        <authorList>
            <person name="de Groot N.N."/>
        </authorList>
    </citation>
    <scope>NUCLEOTIDE SEQUENCE [LARGE SCALE GENOMIC DNA]</scope>
    <source>
        <strain evidence="3 4">CGMCC 1.10228</strain>
    </source>
</reference>
<dbReference type="PIRSF" id="PIRSF037676">
    <property type="entry name" value="DUF683"/>
    <property type="match status" value="1"/>
</dbReference>
<gene>
    <name evidence="3" type="ORF">SAMN04488136_1665</name>
</gene>
<dbReference type="RefSeq" id="WP_093279566.1">
    <property type="nucleotide sequence ID" value="NZ_FNDD01000066.1"/>
</dbReference>
<name>A0A1G8HW97_9VIBR</name>
<keyword evidence="4" id="KW-1185">Reference proteome</keyword>
<dbReference type="Proteomes" id="UP000198854">
    <property type="component" value="Unassembled WGS sequence"/>
</dbReference>
<evidence type="ECO:0000313" key="4">
    <source>
        <dbReference type="Proteomes" id="UP000198854"/>
    </source>
</evidence>
<evidence type="ECO:0000313" key="3">
    <source>
        <dbReference type="EMBL" id="SDI10812.1"/>
    </source>
</evidence>
<sequence>MEDMDIQALQKQVRKAKRIASERAAELHDLVEERLPAAYEEIPEIAKACYEACYEWAQVNGQLQELEALQASDS</sequence>
<dbReference type="Pfam" id="PF05082">
    <property type="entry name" value="Rop-like"/>
    <property type="match status" value="1"/>
</dbReference>
<dbReference type="InterPro" id="IPR029012">
    <property type="entry name" value="Helix_hairpin_bin_sf"/>
</dbReference>
<evidence type="ECO:0000256" key="1">
    <source>
        <dbReference type="ARBA" id="ARBA00023231"/>
    </source>
</evidence>
<evidence type="ECO:0000256" key="2">
    <source>
        <dbReference type="ARBA" id="ARBA00044954"/>
    </source>
</evidence>
<keyword evidence="1" id="KW-0535">Nitrogen fixation</keyword>
<accession>A0A1G8HW97</accession>
<dbReference type="InterPro" id="IPR007774">
    <property type="entry name" value="Put_N_fixation"/>
</dbReference>
<protein>
    <submittedName>
        <fullName evidence="3">Rop-like</fullName>
    </submittedName>
</protein>
<dbReference type="OrthoDB" id="9181967at2"/>
<dbReference type="STRING" id="861298.SAMN04488136_1665"/>
<dbReference type="AlphaFoldDB" id="A0A1G8HW97"/>